<reference evidence="5 6" key="1">
    <citation type="journal article" date="2016" name="Mol. Biol. Evol.">
        <title>Comparative Genomics of Early-Diverging Mushroom-Forming Fungi Provides Insights into the Origins of Lignocellulose Decay Capabilities.</title>
        <authorList>
            <person name="Nagy L.G."/>
            <person name="Riley R."/>
            <person name="Tritt A."/>
            <person name="Adam C."/>
            <person name="Daum C."/>
            <person name="Floudas D."/>
            <person name="Sun H."/>
            <person name="Yadav J.S."/>
            <person name="Pangilinan J."/>
            <person name="Larsson K.H."/>
            <person name="Matsuura K."/>
            <person name="Barry K."/>
            <person name="Labutti K."/>
            <person name="Kuo R."/>
            <person name="Ohm R.A."/>
            <person name="Bhattacharya S.S."/>
            <person name="Shirouzu T."/>
            <person name="Yoshinaga Y."/>
            <person name="Martin F.M."/>
            <person name="Grigoriev I.V."/>
            <person name="Hibbett D.S."/>
        </authorList>
    </citation>
    <scope>NUCLEOTIDE SEQUENCE [LARGE SCALE GENOMIC DNA]</scope>
    <source>
        <strain evidence="5 6">HHB9708</strain>
    </source>
</reference>
<evidence type="ECO:0000256" key="1">
    <source>
        <dbReference type="ARBA" id="ARBA00009183"/>
    </source>
</evidence>
<proteinExistence type="inferred from homology"/>
<dbReference type="EMBL" id="KV419427">
    <property type="protein sequence ID" value="KZS89482.1"/>
    <property type="molecule type" value="Genomic_DNA"/>
</dbReference>
<evidence type="ECO:0000256" key="3">
    <source>
        <dbReference type="ARBA" id="ARBA00022827"/>
    </source>
</evidence>
<comment type="similarity">
    <text evidence="1">Belongs to the FMO family.</text>
</comment>
<dbReference type="InterPro" id="IPR020946">
    <property type="entry name" value="Flavin_mOase-like"/>
</dbReference>
<dbReference type="Pfam" id="PF00743">
    <property type="entry name" value="FMO-like"/>
    <property type="match status" value="1"/>
</dbReference>
<dbReference type="GO" id="GO:0050661">
    <property type="term" value="F:NADP binding"/>
    <property type="evidence" value="ECO:0007669"/>
    <property type="project" value="InterPro"/>
</dbReference>
<keyword evidence="4" id="KW-0560">Oxidoreductase</keyword>
<dbReference type="GO" id="GO:0050660">
    <property type="term" value="F:flavin adenine dinucleotide binding"/>
    <property type="evidence" value="ECO:0007669"/>
    <property type="project" value="InterPro"/>
</dbReference>
<dbReference type="Gene3D" id="3.50.50.60">
    <property type="entry name" value="FAD/NAD(P)-binding domain"/>
    <property type="match status" value="2"/>
</dbReference>
<dbReference type="SUPFAM" id="SSF51905">
    <property type="entry name" value="FAD/NAD(P)-binding domain"/>
    <property type="match status" value="2"/>
</dbReference>
<keyword evidence="2" id="KW-0285">Flavoprotein</keyword>
<dbReference type="AlphaFoldDB" id="A0A164QAI9"/>
<accession>A0A164QAI9</accession>
<evidence type="ECO:0000313" key="5">
    <source>
        <dbReference type="EMBL" id="KZS89482.1"/>
    </source>
</evidence>
<keyword evidence="3" id="KW-0274">FAD</keyword>
<dbReference type="PANTHER" id="PTHR23023">
    <property type="entry name" value="DIMETHYLANILINE MONOOXYGENASE"/>
    <property type="match status" value="1"/>
</dbReference>
<evidence type="ECO:0000313" key="6">
    <source>
        <dbReference type="Proteomes" id="UP000076722"/>
    </source>
</evidence>
<dbReference type="STRING" id="1314777.A0A164QAI9"/>
<dbReference type="Proteomes" id="UP000076722">
    <property type="component" value="Unassembled WGS sequence"/>
</dbReference>
<dbReference type="InterPro" id="IPR050346">
    <property type="entry name" value="FMO-like"/>
</dbReference>
<protein>
    <submittedName>
        <fullName evidence="5">FAD/NAD(P)-binding domain-containing protein</fullName>
    </submittedName>
</protein>
<dbReference type="OrthoDB" id="2915840at2759"/>
<gene>
    <name evidence="5" type="ORF">SISNIDRAFT_444990</name>
</gene>
<dbReference type="InterPro" id="IPR036188">
    <property type="entry name" value="FAD/NAD-bd_sf"/>
</dbReference>
<name>A0A164QAI9_9AGAM</name>
<dbReference type="GO" id="GO:0004499">
    <property type="term" value="F:N,N-dimethylaniline monooxygenase activity"/>
    <property type="evidence" value="ECO:0007669"/>
    <property type="project" value="InterPro"/>
</dbReference>
<evidence type="ECO:0000256" key="2">
    <source>
        <dbReference type="ARBA" id="ARBA00022630"/>
    </source>
</evidence>
<sequence length="566" mass="62865">MSRIQPSTVAVAIVGAGASALITGKTLLNDGFDNLTLITRDSTPGGTWAGERVYPALRLNNVHGEYHFSSLPMPGVGASRLKGSQLTDYMESFAGQYLKGHIRFRTEVINVRRPNALETIIESEVGEGWIMTVRNLKDGSTEELKFDKIVLCTGGCSEPNIPTELQPPSSLQIPVIHSSKFWVNVENIVPSLQSTDGGSSPTVVLVGGGKSTQDIAAFLCKKGIRTKVVFETADSFISAPDWLPAFLRRSRLMSIMSPTIDLRSRLERFLHKTRIGSMIVQSYWESLQSNSFNLLKIPRDSPLRRTHSVFWSIRVNDESYATDSFFTLCTEGKIELIAPTRVIGYGHDGRSVLLKSGETIPADAVILGTGYGSSWERLFDKQTADDIGLNRTIPDSFEKWDYETLKNPPAARPKNEQWALSIYRGLVPAKSILRHDLAINGAVFSSNNGYTFEAAAHWISSYFLRDPFLKLPSSVEAAMAETARVAAFVQQRYPNMLLWTSDSYSANIVFFGWPQYVDQLLEDMSLPSVRSGGNWLTWAFSTVSVEELKTLKNERGSKRDTTHQSL</sequence>
<keyword evidence="6" id="KW-1185">Reference proteome</keyword>
<evidence type="ECO:0000256" key="4">
    <source>
        <dbReference type="ARBA" id="ARBA00023002"/>
    </source>
</evidence>
<organism evidence="5 6">
    <name type="scientific">Sistotremastrum niveocremeum HHB9708</name>
    <dbReference type="NCBI Taxonomy" id="1314777"/>
    <lineage>
        <taxon>Eukaryota</taxon>
        <taxon>Fungi</taxon>
        <taxon>Dikarya</taxon>
        <taxon>Basidiomycota</taxon>
        <taxon>Agaricomycotina</taxon>
        <taxon>Agaricomycetes</taxon>
        <taxon>Sistotremastrales</taxon>
        <taxon>Sistotremastraceae</taxon>
        <taxon>Sertulicium</taxon>
        <taxon>Sertulicium niveocremeum</taxon>
    </lineage>
</organism>